<keyword evidence="5" id="KW-1185">Reference proteome</keyword>
<feature type="domain" description="Non-reducing end beta-L-arabinofuranosidase-like GH127 catalytic" evidence="2">
    <location>
        <begin position="43"/>
        <end position="443"/>
    </location>
</feature>
<dbReference type="PANTHER" id="PTHR31151">
    <property type="entry name" value="PROLINE-TRNA LIGASE (DUF1680)"/>
    <property type="match status" value="1"/>
</dbReference>
<organism evidence="4 5">
    <name type="scientific">Microbacterium radiodurans</name>
    <dbReference type="NCBI Taxonomy" id="661398"/>
    <lineage>
        <taxon>Bacteria</taxon>
        <taxon>Bacillati</taxon>
        <taxon>Actinomycetota</taxon>
        <taxon>Actinomycetes</taxon>
        <taxon>Micrococcales</taxon>
        <taxon>Microbacteriaceae</taxon>
        <taxon>Microbacterium</taxon>
    </lineage>
</organism>
<dbReference type="EMBL" id="VYRZ01000001">
    <property type="protein sequence ID" value="KAA9089679.1"/>
    <property type="molecule type" value="Genomic_DNA"/>
</dbReference>
<accession>A0A5J5IVF0</accession>
<dbReference type="InterPro" id="IPR012878">
    <property type="entry name" value="Beta-AFase-like_GH127_cat"/>
</dbReference>
<feature type="domain" description="Non-reducing end beta-L-arabinofuranosidase-like GH127 middle" evidence="3">
    <location>
        <begin position="454"/>
        <end position="558"/>
    </location>
</feature>
<dbReference type="OrthoDB" id="9757939at2"/>
<reference evidence="5" key="1">
    <citation type="submission" date="2019-09" db="EMBL/GenBank/DDBJ databases">
        <title>Mumia zhuanghuii sp. nov. isolated from the intestinal contents of plateau pika (Ochotona curzoniae) in the Qinghai-Tibet plateau of China.</title>
        <authorList>
            <person name="Tian Z."/>
        </authorList>
    </citation>
    <scope>NUCLEOTIDE SEQUENCE [LARGE SCALE GENOMIC DNA]</scope>
    <source>
        <strain evidence="5">DSM 25564</strain>
    </source>
</reference>
<dbReference type="Pfam" id="PF20736">
    <property type="entry name" value="Glyco_hydro127M"/>
    <property type="match status" value="1"/>
</dbReference>
<evidence type="ECO:0000313" key="5">
    <source>
        <dbReference type="Proteomes" id="UP000327039"/>
    </source>
</evidence>
<evidence type="ECO:0008006" key="6">
    <source>
        <dbReference type="Google" id="ProtNLM"/>
    </source>
</evidence>
<evidence type="ECO:0000313" key="4">
    <source>
        <dbReference type="EMBL" id="KAA9089679.1"/>
    </source>
</evidence>
<proteinExistence type="predicted"/>
<dbReference type="Pfam" id="PF07944">
    <property type="entry name" value="Beta-AFase-like_GH127_cat"/>
    <property type="match status" value="1"/>
</dbReference>
<feature type="compositionally biased region" description="Basic and acidic residues" evidence="1">
    <location>
        <begin position="27"/>
        <end position="36"/>
    </location>
</feature>
<dbReference type="AlphaFoldDB" id="A0A5J5IVF0"/>
<comment type="caution">
    <text evidence="4">The sequence shown here is derived from an EMBL/GenBank/DDBJ whole genome shotgun (WGS) entry which is preliminary data.</text>
</comment>
<name>A0A5J5IVF0_9MICO</name>
<gene>
    <name evidence="4" type="ORF">F6B42_04220</name>
</gene>
<dbReference type="Proteomes" id="UP000327039">
    <property type="component" value="Unassembled WGS sequence"/>
</dbReference>
<dbReference type="PANTHER" id="PTHR31151:SF0">
    <property type="entry name" value="PROLINE-TRNA LIGASE (DUF1680)"/>
    <property type="match status" value="1"/>
</dbReference>
<evidence type="ECO:0000259" key="3">
    <source>
        <dbReference type="Pfam" id="PF20736"/>
    </source>
</evidence>
<evidence type="ECO:0000256" key="1">
    <source>
        <dbReference type="SAM" id="MobiDB-lite"/>
    </source>
</evidence>
<sequence length="855" mass="90716">MTPPQPHDLRNTAASGHGTTPPGPETPENRPARALDPRAIDVADPLLVTLRERSRAYLLSLEPERFLHPWLRHAGLPPSTKPGYGGWERETDARFTGHFFGHYLSAAARASVTAPADERRRLEGSLAVAVDGLARAQAAYAVVDPRNAGYVAPFSVTSLPAGADGLLVPFYDLHKVLAGLLDVHRYAPATTAGIALEVAGGFGSWLADWADRFADDAALLATEYGGMNDALYRLYEITGDVSHRRAAEHFDELDLFAALAAGDDPLPGRHANTTIPKLIGALARARVLSDPALASIETVAARERTAMSRRAAERFFDLVLRHYTYANGGNSAAEHFREPGTLRSWATSGSVVGYGENSTAEGCNVYNMRKLARGLFEATGDARFAHYDDHALRNSIVASASPETGMVTYFQPMTSGYAKVFGAPQDEFWCDHGTGIESLAGLGDAIAFADDDGLVLTQFWAARIAVPERGLVVSVQSDLPSSDVVEIAVDAAADEAAGTGQSGRSPASGNRDRAMVLRLRVPDWVGAGVGLERNGEPAAAEAADGFLAVRVSAGDRLSYRLPARVRVVPAPGDDHWVAFAYGPALLAARFGAADPDDTYRAGVLVRMGLPDRDAPRTITVADPDAWLADPGSSVVPAPEHGPLRFRLRGVDERAAALVFEPYATLDDARYGIAFAVEPVAAAAGAGADTEAGAASAADADRTGTGVGDSDVTDRVLGFDDSNAEAEKRYLRSRSRTGEEAGRRFRDAAPGGWFSYDLAVGTAPGDRVLELETGSGLDAGGLEVRAADTVIAAEGFDDAPDAANAWRVLRFRLPAPLVAASAIDREGQRAVRIRIASVGDQPVRVAAVVMRTDRRE</sequence>
<protein>
    <recommendedName>
        <fullName evidence="6">Glycosyl hydrolase</fullName>
    </recommendedName>
</protein>
<evidence type="ECO:0000259" key="2">
    <source>
        <dbReference type="Pfam" id="PF07944"/>
    </source>
</evidence>
<dbReference type="InterPro" id="IPR049046">
    <property type="entry name" value="Beta-AFase-like_GH127_middle"/>
</dbReference>
<feature type="region of interest" description="Disordered" evidence="1">
    <location>
        <begin position="1"/>
        <end position="36"/>
    </location>
</feature>